<comment type="caution">
    <text evidence="3">The sequence shown here is derived from an EMBL/GenBank/DDBJ whole genome shotgun (WGS) entry which is preliminary data.</text>
</comment>
<feature type="signal peptide" evidence="2">
    <location>
        <begin position="1"/>
        <end position="32"/>
    </location>
</feature>
<feature type="compositionally biased region" description="Low complexity" evidence="1">
    <location>
        <begin position="48"/>
        <end position="96"/>
    </location>
</feature>
<evidence type="ECO:0000313" key="4">
    <source>
        <dbReference type="Proteomes" id="UP001520654"/>
    </source>
</evidence>
<protein>
    <recommendedName>
        <fullName evidence="5">Lipoprotein</fullName>
    </recommendedName>
</protein>
<evidence type="ECO:0008006" key="5">
    <source>
        <dbReference type="Google" id="ProtNLM"/>
    </source>
</evidence>
<keyword evidence="2" id="KW-0732">Signal</keyword>
<evidence type="ECO:0000313" key="3">
    <source>
        <dbReference type="EMBL" id="MCC0098781.1"/>
    </source>
</evidence>
<dbReference type="Proteomes" id="UP001520654">
    <property type="component" value="Unassembled WGS sequence"/>
</dbReference>
<dbReference type="PROSITE" id="PS51257">
    <property type="entry name" value="PROKAR_LIPOPROTEIN"/>
    <property type="match status" value="1"/>
</dbReference>
<evidence type="ECO:0000256" key="2">
    <source>
        <dbReference type="SAM" id="SignalP"/>
    </source>
</evidence>
<feature type="chain" id="PRO_5045837338" description="Lipoprotein" evidence="2">
    <location>
        <begin position="33"/>
        <end position="220"/>
    </location>
</feature>
<feature type="compositionally biased region" description="Gly residues" evidence="1">
    <location>
        <begin position="36"/>
        <end position="47"/>
    </location>
</feature>
<feature type="region of interest" description="Disordered" evidence="1">
    <location>
        <begin position="36"/>
        <end position="110"/>
    </location>
</feature>
<accession>A0ABS8ECB2</accession>
<proteinExistence type="predicted"/>
<keyword evidence="4" id="KW-1185">Reference proteome</keyword>
<gene>
    <name evidence="3" type="ORF">K7B10_29220</name>
</gene>
<reference evidence="3 4" key="1">
    <citation type="submission" date="2021-08" db="EMBL/GenBank/DDBJ databases">
        <title>Genomic Architecture of Streptomyces flavotricini NGL1 and Streptomyces erythrochromogenes HMS4 With Differential Plant Beneficial attributes and laccase production capabilities.</title>
        <authorList>
            <person name="Salwan R."/>
            <person name="Kaur R."/>
            <person name="Sharma V."/>
        </authorList>
    </citation>
    <scope>NUCLEOTIDE SEQUENCE [LARGE SCALE GENOMIC DNA]</scope>
    <source>
        <strain evidence="3 4">NGL1</strain>
    </source>
</reference>
<organism evidence="3 4">
    <name type="scientific">Streptomyces flavotricini</name>
    <dbReference type="NCBI Taxonomy" id="66888"/>
    <lineage>
        <taxon>Bacteria</taxon>
        <taxon>Bacillati</taxon>
        <taxon>Actinomycetota</taxon>
        <taxon>Actinomycetes</taxon>
        <taxon>Kitasatosporales</taxon>
        <taxon>Streptomycetaceae</taxon>
        <taxon>Streptomyces</taxon>
    </lineage>
</organism>
<evidence type="ECO:0000256" key="1">
    <source>
        <dbReference type="SAM" id="MobiDB-lite"/>
    </source>
</evidence>
<dbReference type="EMBL" id="JAINUL010000001">
    <property type="protein sequence ID" value="MCC0098781.1"/>
    <property type="molecule type" value="Genomic_DNA"/>
</dbReference>
<dbReference type="RefSeq" id="WP_229340677.1">
    <property type="nucleotide sequence ID" value="NZ_JAINUL010000001.1"/>
</dbReference>
<sequence>MGGRGRAVQGPRRLRRQAAAALVLCGALTLTACNGDGGDAGAAGTGPGASPASPSVTASSSAAPGGAAPSASAASSKKPSPTAGAPTAAPTAAQAKPKPPAPGPACASKDAVSPNEIAVHRYTPEGGQYSLIVKHGHWGCPVAGGTTPFVTVGEETYIPIAEDAKIGAHAPILSGSTNKPITTHELTSWLETHPNKGLVFHYGVNKAGVIDTLGQEEYSS</sequence>
<name>A0ABS8ECB2_9ACTN</name>